<reference evidence="3 4" key="1">
    <citation type="submission" date="2014-06" db="EMBL/GenBank/DDBJ databases">
        <title>Draft genome sequence of Paenibacillus sp. MSt1.</title>
        <authorList>
            <person name="Aw Y.K."/>
            <person name="Ong K.S."/>
            <person name="Gan H.M."/>
            <person name="Lee S.M."/>
        </authorList>
    </citation>
    <scope>NUCLEOTIDE SEQUENCE [LARGE SCALE GENOMIC DNA]</scope>
    <source>
        <strain evidence="3 4">MSt1</strain>
    </source>
</reference>
<dbReference type="InterPro" id="IPR050490">
    <property type="entry name" value="Bact_solute-bd_prot1"/>
</dbReference>
<keyword evidence="4" id="KW-1185">Reference proteome</keyword>
<evidence type="ECO:0000256" key="1">
    <source>
        <dbReference type="ARBA" id="ARBA00022729"/>
    </source>
</evidence>
<dbReference type="RefSeq" id="WP_036675436.1">
    <property type="nucleotide sequence ID" value="NZ_JNVM01000002.1"/>
</dbReference>
<dbReference type="SUPFAM" id="SSF53850">
    <property type="entry name" value="Periplasmic binding protein-like II"/>
    <property type="match status" value="1"/>
</dbReference>
<evidence type="ECO:0000313" key="3">
    <source>
        <dbReference type="EMBL" id="KEQ27647.1"/>
    </source>
</evidence>
<gene>
    <name evidence="3" type="ORF">ET33_13220</name>
</gene>
<dbReference type="PANTHER" id="PTHR43649">
    <property type="entry name" value="ARABINOSE-BINDING PROTEIN-RELATED"/>
    <property type="match status" value="1"/>
</dbReference>
<dbReference type="OrthoDB" id="9787283at2"/>
<evidence type="ECO:0000256" key="2">
    <source>
        <dbReference type="SAM" id="SignalP"/>
    </source>
</evidence>
<accession>A0A081PAC4</accession>
<dbReference type="PANTHER" id="PTHR43649:SF33">
    <property type="entry name" value="POLYGALACTURONAN_RHAMNOGALACTURONAN-BINDING PROTEIN YTCQ"/>
    <property type="match status" value="1"/>
</dbReference>
<dbReference type="Proteomes" id="UP000028123">
    <property type="component" value="Unassembled WGS sequence"/>
</dbReference>
<dbReference type="Gene3D" id="3.40.190.10">
    <property type="entry name" value="Periplasmic binding protein-like II"/>
    <property type="match status" value="2"/>
</dbReference>
<feature type="chain" id="PRO_5039167755" evidence="2">
    <location>
        <begin position="22"/>
        <end position="536"/>
    </location>
</feature>
<organism evidence="3 4">
    <name type="scientific">Paenibacillus tyrfis</name>
    <dbReference type="NCBI Taxonomy" id="1501230"/>
    <lineage>
        <taxon>Bacteria</taxon>
        <taxon>Bacillati</taxon>
        <taxon>Bacillota</taxon>
        <taxon>Bacilli</taxon>
        <taxon>Bacillales</taxon>
        <taxon>Paenibacillaceae</taxon>
        <taxon>Paenibacillus</taxon>
    </lineage>
</organism>
<feature type="signal peptide" evidence="2">
    <location>
        <begin position="1"/>
        <end position="21"/>
    </location>
</feature>
<dbReference type="PROSITE" id="PS51257">
    <property type="entry name" value="PROKAR_LIPOPROTEIN"/>
    <property type="match status" value="1"/>
</dbReference>
<name>A0A081PAC4_9BACL</name>
<dbReference type="AlphaFoldDB" id="A0A081PAC4"/>
<proteinExistence type="predicted"/>
<protein>
    <submittedName>
        <fullName evidence="3">ABC transporter substrate-binding protein</fullName>
    </submittedName>
</protein>
<evidence type="ECO:0000313" key="4">
    <source>
        <dbReference type="Proteomes" id="UP000028123"/>
    </source>
</evidence>
<dbReference type="EMBL" id="JNVM01000002">
    <property type="protein sequence ID" value="KEQ27647.1"/>
    <property type="molecule type" value="Genomic_DNA"/>
</dbReference>
<dbReference type="eggNOG" id="COG1653">
    <property type="taxonomic scope" value="Bacteria"/>
</dbReference>
<keyword evidence="1 2" id="KW-0732">Signal</keyword>
<sequence>MKKLKAFVPVAFLTASLVACQNGGNNGANSADGAGQSKPSDASLNLSMALMGGAKTPNSWAQKALEEDLTKALGKPVALESVFLPGWEDAQTKINLNMSDKSTMPDIQWWYGMDKEYANWVKSGALVDLVPYLQKHGKTILNYYSPETMFYSYEKGKMYRLPGDVAEATSMTTIIRKDWLDKLGLKVPTTVDEYIEVLRAFTKRDPDGNGKDDTYGLSGPGIAGSAEYRTFAPIFFAYKSIPNEFMVQPDGTVKYGAVLPQTKEALKVLQSMYKEGLIDPRTISNTDANKFEEIAASGKVGSFYRWIAYFNPSSTLYKSFKANNPSGELLAIPPLKGPDGFSSDYPEAVGGWCFIGVTSKAKDPTGAVQVLNRIASPETFKLVSFGKEGEHYKVENGQFQSLLTPDEQNKLGIGNYTWYLSRKDEANISNIPQVIDLFKKGEATSKPLRELVVRFKTNDRPAFKEYIKDIEKVRDEVFYGIISGKKSIDEFDKFVEKYYAMGGKKVEEEANALYKAQKQEYAEFLTWYDKEIKPYK</sequence>
<comment type="caution">
    <text evidence="3">The sequence shown here is derived from an EMBL/GenBank/DDBJ whole genome shotgun (WGS) entry which is preliminary data.</text>
</comment>